<dbReference type="Gene3D" id="1.20.58.1000">
    <property type="entry name" value="Metal-sensitive repressor, helix protomer"/>
    <property type="match status" value="1"/>
</dbReference>
<dbReference type="PANTHER" id="PTHR33677:SF5">
    <property type="entry name" value="TRANSCRIPTIONAL REPRESSOR FRMR"/>
    <property type="match status" value="1"/>
</dbReference>
<dbReference type="GO" id="GO:0045892">
    <property type="term" value="P:negative regulation of DNA-templated transcription"/>
    <property type="evidence" value="ECO:0007669"/>
    <property type="project" value="UniProtKB-ARBA"/>
</dbReference>
<sequence>MTESEETKKKIENRLKRSEGQIRGVLKMLDEDKSCREVVTQLSAIRSSIDRAIGVIVAENLKECLAMEDISDDEKTEKIQEAIALVVKK</sequence>
<dbReference type="GO" id="GO:0003677">
    <property type="term" value="F:DNA binding"/>
    <property type="evidence" value="ECO:0007669"/>
    <property type="project" value="InterPro"/>
</dbReference>
<dbReference type="EMBL" id="NGJX01000004">
    <property type="protein sequence ID" value="RSU02821.1"/>
    <property type="molecule type" value="Genomic_DNA"/>
</dbReference>
<reference evidence="1 2" key="1">
    <citation type="submission" date="2017-05" db="EMBL/GenBank/DDBJ databases">
        <title>Vagococcus spp. assemblies.</title>
        <authorList>
            <person name="Gulvik C.A."/>
        </authorList>
    </citation>
    <scope>NUCLEOTIDE SEQUENCE [LARGE SCALE GENOMIC DNA]</scope>
    <source>
        <strain evidence="1 2">NCFB 2497</strain>
    </source>
</reference>
<dbReference type="OrthoDB" id="9798732at2"/>
<dbReference type="CDD" id="cd10155">
    <property type="entry name" value="BsYrkD-like_DUF156"/>
    <property type="match status" value="1"/>
</dbReference>
<dbReference type="GeneID" id="63146204"/>
<dbReference type="GO" id="GO:0046872">
    <property type="term" value="F:metal ion binding"/>
    <property type="evidence" value="ECO:0007669"/>
    <property type="project" value="InterPro"/>
</dbReference>
<dbReference type="Proteomes" id="UP000288197">
    <property type="component" value="Unassembled WGS sequence"/>
</dbReference>
<dbReference type="AlphaFoldDB" id="A0A369B1E9"/>
<name>A0A369B1E9_9ENTE</name>
<dbReference type="RefSeq" id="WP_086341652.1">
    <property type="nucleotide sequence ID" value="NZ_CP081461.1"/>
</dbReference>
<evidence type="ECO:0000313" key="2">
    <source>
        <dbReference type="Proteomes" id="UP000288197"/>
    </source>
</evidence>
<evidence type="ECO:0000313" key="1">
    <source>
        <dbReference type="EMBL" id="RSU02821.1"/>
    </source>
</evidence>
<organism evidence="1 2">
    <name type="scientific">Vagococcus fluvialis</name>
    <dbReference type="NCBI Taxonomy" id="2738"/>
    <lineage>
        <taxon>Bacteria</taxon>
        <taxon>Bacillati</taxon>
        <taxon>Bacillota</taxon>
        <taxon>Bacilli</taxon>
        <taxon>Lactobacillales</taxon>
        <taxon>Enterococcaceae</taxon>
        <taxon>Vagococcus</taxon>
    </lineage>
</organism>
<gene>
    <name evidence="1" type="ORF">CBF32_06020</name>
</gene>
<dbReference type="InterPro" id="IPR003735">
    <property type="entry name" value="Metal_Tscrpt_repr"/>
</dbReference>
<keyword evidence="2" id="KW-1185">Reference proteome</keyword>
<dbReference type="Pfam" id="PF02583">
    <property type="entry name" value="Trns_repr_metal"/>
    <property type="match status" value="1"/>
</dbReference>
<comment type="caution">
    <text evidence="1">The sequence shown here is derived from an EMBL/GenBank/DDBJ whole genome shotgun (WGS) entry which is preliminary data.</text>
</comment>
<protein>
    <submittedName>
        <fullName evidence="1">Uncharacterized protein</fullName>
    </submittedName>
</protein>
<dbReference type="PANTHER" id="PTHR33677">
    <property type="entry name" value="TRANSCRIPTIONAL REPRESSOR FRMR-RELATED"/>
    <property type="match status" value="1"/>
</dbReference>
<accession>A0A369B1E9</accession>
<dbReference type="InterPro" id="IPR038390">
    <property type="entry name" value="Metal_Tscrpt_repr_sf"/>
</dbReference>
<proteinExistence type="predicted"/>